<feature type="region of interest" description="Disordered" evidence="3">
    <location>
        <begin position="147"/>
        <end position="166"/>
    </location>
</feature>
<proteinExistence type="inferred from homology"/>
<reference evidence="5" key="1">
    <citation type="submission" date="2021-01" db="EMBL/GenBank/DDBJ databases">
        <authorList>
            <person name="Corre E."/>
            <person name="Pelletier E."/>
            <person name="Niang G."/>
            <person name="Scheremetjew M."/>
            <person name="Finn R."/>
            <person name="Kale V."/>
            <person name="Holt S."/>
            <person name="Cochrane G."/>
            <person name="Meng A."/>
            <person name="Brown T."/>
            <person name="Cohen L."/>
        </authorList>
    </citation>
    <scope>NUCLEOTIDE SEQUENCE</scope>
    <source>
        <strain evidence="5">MM31A-1</strain>
    </source>
</reference>
<dbReference type="InterPro" id="IPR020103">
    <property type="entry name" value="PsdUridine_synth_cat_dom_sf"/>
</dbReference>
<accession>A0A7S3Q1F0</accession>
<evidence type="ECO:0000313" key="5">
    <source>
        <dbReference type="EMBL" id="CAE0462485.1"/>
    </source>
</evidence>
<protein>
    <recommendedName>
        <fullName evidence="4">TRUD domain-containing protein</fullName>
    </recommendedName>
</protein>
<dbReference type="CDD" id="cd02576">
    <property type="entry name" value="PseudoU_synth_ScPUS7"/>
    <property type="match status" value="1"/>
</dbReference>
<sequence length="766" mass="85570">MAEKYDEVERSMGICSYASKCNGFAAVLKARYSDFVVHEVDANGNVARLTSLDNNLKEKDDTVAKPIDVEMKGIEDTSKKRTADAIAVKNDSEEEAKKAKLSNNDENELAATSLDSGSALSEIQVKLSVLLEDEIVKQIMDMISSWESQKGAESTNEKPFPPPKGVQDGEKFITLPLIENKETRRGIHMLIKSDLVKPFAAADTVDKKVRIWHVLFEKQMPNYGKFVKDDRFKKPKKPKKEWPCDRPDFLKFILYKENIDTGTAARDIARTIRLPPKGNRFNKGGSGQVGYCGMKDKRGVTSQYCTVYRKTPLDLMVLNRERKNKYGGGNSSRQGKSLLRVGHFSYVDRDLRLGQLQGNRFDIILRNVCVGEICAPNEERISRTTEVLQKAALSMKDVGFINYFGMQRFGKFHDTHKVGIEILKGNFEEACEIIMRLKDEEDERAKVPRKKWAERFVGINLEDERSAKDAEMKCAQIVVKQLGRFMNCETSIVSSLSRKPRDYKKAFGSIAKHMRSMFLHAYQSYIWNKAASHRIAEGGKCGVRCGDLVLVEDKGLKDGGNGTSGLKGKAVSEVTQDDIETCKYSISDVVLPLVGSKIVYPTDSTGDYIESLLEEDGLSKDHFERIGDRELAVGGDYRKVMCKPFDVESQIKVYKDPVQPLIQTDLMGVQNEPLHCIDVTTDADQSQAAQGEKIIIGMVIGFTLPPSAYATVALRELMKRPTSSTYQSELSLEGDCEANVGKVKKQEATKVNSTVGITIGAALKKE</sequence>
<feature type="domain" description="TRUD" evidence="4">
    <location>
        <begin position="399"/>
        <end position="643"/>
    </location>
</feature>
<dbReference type="Pfam" id="PF01142">
    <property type="entry name" value="TruD"/>
    <property type="match status" value="1"/>
</dbReference>
<evidence type="ECO:0000259" key="4">
    <source>
        <dbReference type="PROSITE" id="PS50984"/>
    </source>
</evidence>
<gene>
    <name evidence="5" type="ORF">CDEB00056_LOCUS7326</name>
</gene>
<keyword evidence="2" id="KW-0413">Isomerase</keyword>
<evidence type="ECO:0000256" key="3">
    <source>
        <dbReference type="SAM" id="MobiDB-lite"/>
    </source>
</evidence>
<dbReference type="GO" id="GO:0001522">
    <property type="term" value="P:pseudouridine synthesis"/>
    <property type="evidence" value="ECO:0007669"/>
    <property type="project" value="InterPro"/>
</dbReference>
<dbReference type="GO" id="GO:0005634">
    <property type="term" value="C:nucleus"/>
    <property type="evidence" value="ECO:0007669"/>
    <property type="project" value="TreeGrafter"/>
</dbReference>
<dbReference type="EMBL" id="HBIO01009512">
    <property type="protein sequence ID" value="CAE0462485.1"/>
    <property type="molecule type" value="Transcribed_RNA"/>
</dbReference>
<dbReference type="PIRSF" id="PIRSF037016">
    <property type="entry name" value="Pseudouridin_synth_euk_prd"/>
    <property type="match status" value="1"/>
</dbReference>
<dbReference type="PANTHER" id="PTHR13326:SF21">
    <property type="entry name" value="PSEUDOURIDYLATE SYNTHASE PUS7L"/>
    <property type="match status" value="1"/>
</dbReference>
<evidence type="ECO:0000256" key="1">
    <source>
        <dbReference type="ARBA" id="ARBA00007953"/>
    </source>
</evidence>
<dbReference type="InterPro" id="IPR001656">
    <property type="entry name" value="PsdUridine_synth_TruD"/>
</dbReference>
<dbReference type="GO" id="GO:0009982">
    <property type="term" value="F:pseudouridine synthase activity"/>
    <property type="evidence" value="ECO:0007669"/>
    <property type="project" value="InterPro"/>
</dbReference>
<name>A0A7S3Q1F0_9STRA</name>
<evidence type="ECO:0000256" key="2">
    <source>
        <dbReference type="ARBA" id="ARBA00023235"/>
    </source>
</evidence>
<dbReference type="InterPro" id="IPR042214">
    <property type="entry name" value="TruD_catalytic"/>
</dbReference>
<organism evidence="5">
    <name type="scientific">Chaetoceros debilis</name>
    <dbReference type="NCBI Taxonomy" id="122233"/>
    <lineage>
        <taxon>Eukaryota</taxon>
        <taxon>Sar</taxon>
        <taxon>Stramenopiles</taxon>
        <taxon>Ochrophyta</taxon>
        <taxon>Bacillariophyta</taxon>
        <taxon>Coscinodiscophyceae</taxon>
        <taxon>Chaetocerotophycidae</taxon>
        <taxon>Chaetocerotales</taxon>
        <taxon>Chaetocerotaceae</taxon>
        <taxon>Chaetoceros</taxon>
    </lineage>
</organism>
<dbReference type="AlphaFoldDB" id="A0A7S3Q1F0"/>
<dbReference type="PROSITE" id="PS50984">
    <property type="entry name" value="TRUD"/>
    <property type="match status" value="1"/>
</dbReference>
<dbReference type="InterPro" id="IPR011760">
    <property type="entry name" value="PsdUridine_synth_TruD_insert"/>
</dbReference>
<dbReference type="GO" id="GO:0003723">
    <property type="term" value="F:RNA binding"/>
    <property type="evidence" value="ECO:0007669"/>
    <property type="project" value="InterPro"/>
</dbReference>
<dbReference type="Gene3D" id="3.30.2350.20">
    <property type="entry name" value="TruD, catalytic domain"/>
    <property type="match status" value="2"/>
</dbReference>
<dbReference type="PANTHER" id="PTHR13326">
    <property type="entry name" value="TRNA PSEUDOURIDINE SYNTHASE D"/>
    <property type="match status" value="1"/>
</dbReference>
<dbReference type="SUPFAM" id="SSF55120">
    <property type="entry name" value="Pseudouridine synthase"/>
    <property type="match status" value="1"/>
</dbReference>
<comment type="similarity">
    <text evidence="1">Belongs to the pseudouridine synthase TruD family.</text>
</comment>